<dbReference type="PANTHER" id="PTHR24347">
    <property type="entry name" value="SERINE/THREONINE-PROTEIN KINASE"/>
    <property type="match status" value="1"/>
</dbReference>
<dbReference type="GO" id="GO:0004689">
    <property type="term" value="F:phosphorylase kinase activity"/>
    <property type="evidence" value="ECO:0007669"/>
    <property type="project" value="UniProtKB-EC"/>
</dbReference>
<dbReference type="PROSITE" id="PS50011">
    <property type="entry name" value="PROTEIN_KINASE_DOM"/>
    <property type="match status" value="1"/>
</dbReference>
<dbReference type="InterPro" id="IPR011009">
    <property type="entry name" value="Kinase-like_dom_sf"/>
</dbReference>
<feature type="transmembrane region" description="Helical" evidence="14">
    <location>
        <begin position="229"/>
        <end position="246"/>
    </location>
</feature>
<evidence type="ECO:0000256" key="8">
    <source>
        <dbReference type="ARBA" id="ARBA00022777"/>
    </source>
</evidence>
<dbReference type="SUPFAM" id="SSF56112">
    <property type="entry name" value="Protein kinase-like (PK-like)"/>
    <property type="match status" value="1"/>
</dbReference>
<evidence type="ECO:0000256" key="2">
    <source>
        <dbReference type="ARBA" id="ARBA00001946"/>
    </source>
</evidence>
<dbReference type="GO" id="GO:0005977">
    <property type="term" value="P:glycogen metabolic process"/>
    <property type="evidence" value="ECO:0007669"/>
    <property type="project" value="UniProtKB-KW"/>
</dbReference>
<evidence type="ECO:0000256" key="13">
    <source>
        <dbReference type="SAM" id="MobiDB-lite"/>
    </source>
</evidence>
<feature type="region of interest" description="Disordered" evidence="13">
    <location>
        <begin position="1"/>
        <end position="27"/>
    </location>
</feature>
<dbReference type="OrthoDB" id="419455at2759"/>
<feature type="compositionally biased region" description="Acidic residues" evidence="13">
    <location>
        <begin position="7"/>
        <end position="19"/>
    </location>
</feature>
<dbReference type="GO" id="GO:0005964">
    <property type="term" value="C:phosphorylase kinase complex"/>
    <property type="evidence" value="ECO:0007669"/>
    <property type="project" value="InterPro"/>
</dbReference>
<evidence type="ECO:0000313" key="16">
    <source>
        <dbReference type="EMBL" id="PAV60475.1"/>
    </source>
</evidence>
<dbReference type="EC" id="2.7.11.19" evidence="3"/>
<keyword evidence="14" id="KW-0812">Transmembrane</keyword>
<keyword evidence="14" id="KW-1133">Transmembrane helix</keyword>
<dbReference type="PROSITE" id="PS00108">
    <property type="entry name" value="PROTEIN_KINASE_ST"/>
    <property type="match status" value="1"/>
</dbReference>
<gene>
    <name evidence="16" type="ORF">WR25_10600</name>
</gene>
<keyword evidence="14" id="KW-0472">Membrane</keyword>
<evidence type="ECO:0000256" key="6">
    <source>
        <dbReference type="ARBA" id="ARBA00022679"/>
    </source>
</evidence>
<organism evidence="16 17">
    <name type="scientific">Diploscapter pachys</name>
    <dbReference type="NCBI Taxonomy" id="2018661"/>
    <lineage>
        <taxon>Eukaryota</taxon>
        <taxon>Metazoa</taxon>
        <taxon>Ecdysozoa</taxon>
        <taxon>Nematoda</taxon>
        <taxon>Chromadorea</taxon>
        <taxon>Rhabditida</taxon>
        <taxon>Rhabditina</taxon>
        <taxon>Rhabditomorpha</taxon>
        <taxon>Rhabditoidea</taxon>
        <taxon>Rhabditidae</taxon>
        <taxon>Diploscapter</taxon>
    </lineage>
</organism>
<dbReference type="FunFam" id="1.10.510.10:FF:000571">
    <property type="entry name" value="Maternal embryonic leucine zipper kinase"/>
    <property type="match status" value="1"/>
</dbReference>
<dbReference type="Pfam" id="PF00069">
    <property type="entry name" value="Pkinase"/>
    <property type="match status" value="1"/>
</dbReference>
<dbReference type="STRING" id="2018661.A0A2A2JFM2"/>
<proteinExistence type="predicted"/>
<dbReference type="InterPro" id="IPR002291">
    <property type="entry name" value="Phosph_kin_gamma"/>
</dbReference>
<comment type="catalytic activity">
    <reaction evidence="1">
        <text>2 ATP + phosphorylase b = 2 ADP + phosphorylase a.</text>
        <dbReference type="EC" id="2.7.11.19"/>
    </reaction>
</comment>
<name>A0A2A2JFM2_9BILA</name>
<keyword evidence="6" id="KW-0808">Transferase</keyword>
<dbReference type="PRINTS" id="PR01049">
    <property type="entry name" value="PHOSPHBKNASE"/>
</dbReference>
<dbReference type="FunFam" id="3.30.200.20:FF:000138">
    <property type="entry name" value="Phosphorylase b kinase gamma catalytic chain, liver/testis"/>
    <property type="match status" value="1"/>
</dbReference>
<keyword evidence="8" id="KW-0418">Kinase</keyword>
<reference evidence="16 17" key="1">
    <citation type="journal article" date="2017" name="Curr. Biol.">
        <title>Genome architecture and evolution of a unichromosomal asexual nematode.</title>
        <authorList>
            <person name="Fradin H."/>
            <person name="Zegar C."/>
            <person name="Gutwein M."/>
            <person name="Lucas J."/>
            <person name="Kovtun M."/>
            <person name="Corcoran D."/>
            <person name="Baugh L.R."/>
            <person name="Kiontke K."/>
            <person name="Gunsalus K."/>
            <person name="Fitch D.H."/>
            <person name="Piano F."/>
        </authorList>
    </citation>
    <scope>NUCLEOTIDE SEQUENCE [LARGE SCALE GENOMIC DNA]</scope>
    <source>
        <strain evidence="16">PF1309</strain>
    </source>
</reference>
<dbReference type="SMART" id="SM00220">
    <property type="entry name" value="S_TKc"/>
    <property type="match status" value="1"/>
</dbReference>
<dbReference type="InterPro" id="IPR008271">
    <property type="entry name" value="Ser/Thr_kinase_AS"/>
</dbReference>
<evidence type="ECO:0000256" key="1">
    <source>
        <dbReference type="ARBA" id="ARBA00001674"/>
    </source>
</evidence>
<keyword evidence="7" id="KW-0547">Nucleotide-binding</keyword>
<feature type="domain" description="Protein kinase" evidence="15">
    <location>
        <begin position="36"/>
        <end position="303"/>
    </location>
</feature>
<dbReference type="AlphaFoldDB" id="A0A2A2JFM2"/>
<keyword evidence="5" id="KW-0321">Glycogen metabolism</keyword>
<evidence type="ECO:0000256" key="14">
    <source>
        <dbReference type="SAM" id="Phobius"/>
    </source>
</evidence>
<evidence type="ECO:0000256" key="3">
    <source>
        <dbReference type="ARBA" id="ARBA00012432"/>
    </source>
</evidence>
<evidence type="ECO:0000256" key="7">
    <source>
        <dbReference type="ARBA" id="ARBA00022741"/>
    </source>
</evidence>
<protein>
    <recommendedName>
        <fullName evidence="3">phosphorylase kinase</fullName>
        <ecNumber evidence="3">2.7.11.19</ecNumber>
    </recommendedName>
</protein>
<keyword evidence="11" id="KW-0119">Carbohydrate metabolism</keyword>
<evidence type="ECO:0000256" key="12">
    <source>
        <dbReference type="ARBA" id="ARBA00025890"/>
    </source>
</evidence>
<evidence type="ECO:0000259" key="15">
    <source>
        <dbReference type="PROSITE" id="PS50011"/>
    </source>
</evidence>
<comment type="cofactor">
    <cofactor evidence="2">
        <name>Mg(2+)</name>
        <dbReference type="ChEBI" id="CHEBI:18420"/>
    </cofactor>
</comment>
<dbReference type="Proteomes" id="UP000218231">
    <property type="component" value="Unassembled WGS sequence"/>
</dbReference>
<evidence type="ECO:0000256" key="4">
    <source>
        <dbReference type="ARBA" id="ARBA00022527"/>
    </source>
</evidence>
<dbReference type="Gene3D" id="3.30.200.20">
    <property type="entry name" value="Phosphorylase Kinase, domain 1"/>
    <property type="match status" value="1"/>
</dbReference>
<keyword evidence="4" id="KW-0723">Serine/threonine-protein kinase</keyword>
<comment type="caution">
    <text evidence="16">The sequence shown here is derived from an EMBL/GenBank/DDBJ whole genome shotgun (WGS) entry which is preliminary data.</text>
</comment>
<comment type="subunit">
    <text evidence="12">Hexadecamer of 4 heterotetramers, each composed of alpha, beta, gamma, and delta subunits. Alpha (PHKA1 or PHKA2) and beta (PHKB) are regulatory subunits, gamma (PHKG1 or PHKG2) is the catalytic subunit, and delta is calmodulin.</text>
</comment>
<dbReference type="GO" id="GO:0005524">
    <property type="term" value="F:ATP binding"/>
    <property type="evidence" value="ECO:0007669"/>
    <property type="project" value="UniProtKB-KW"/>
</dbReference>
<dbReference type="Gene3D" id="1.10.510.10">
    <property type="entry name" value="Transferase(Phosphotransferase) domain 1"/>
    <property type="match status" value="1"/>
</dbReference>
<sequence>MNMTVADADDVEMNGDSDLSDSGLHPHEEQGFNAAYEAKEVLGRGLASTVRRCVEKGTGQSFAVKIVDISTEKQSEADALRLKEETLSEAKILRILANHPAIIKLHDFYETESFIFTIFELAPKGELFDQLNNTVTVSEKKARRLMRQLFDGVAFMHERNIVHRDLKLENILCIDDERVVISDFGFAKELEDGERLRELCGTPGYLAPETLRCQMYEDSDGYSFEVDEWALGVIMYTLLAGYAPFYHRRQLMMMRMIQEGKYEFRKEQWANVTTEAKELISGLLRVEASKRLSAGECLKNPWMGGLQPPAAEIVEQKKVAKEVKPKRDLRKLFKQAIIWVRFFLRLAKYKYIKSVVDRDALRKRPFRDRDIRHEAEAAMFSIYGHWVNRGYYYSRDMLFANKPRPKYYKRDPDASVTSLASLTSNASTASHSSG</sequence>
<keyword evidence="9" id="KW-0067">ATP-binding</keyword>
<accession>A0A2A2JFM2</accession>
<evidence type="ECO:0000313" key="17">
    <source>
        <dbReference type="Proteomes" id="UP000218231"/>
    </source>
</evidence>
<evidence type="ECO:0000256" key="10">
    <source>
        <dbReference type="ARBA" id="ARBA00022842"/>
    </source>
</evidence>
<keyword evidence="10" id="KW-0460">Magnesium</keyword>
<evidence type="ECO:0000256" key="11">
    <source>
        <dbReference type="ARBA" id="ARBA00023277"/>
    </source>
</evidence>
<dbReference type="InterPro" id="IPR000719">
    <property type="entry name" value="Prot_kinase_dom"/>
</dbReference>
<dbReference type="GO" id="GO:0005516">
    <property type="term" value="F:calmodulin binding"/>
    <property type="evidence" value="ECO:0007669"/>
    <property type="project" value="InterPro"/>
</dbReference>
<dbReference type="EMBL" id="LIAE01010466">
    <property type="protein sequence ID" value="PAV60475.1"/>
    <property type="molecule type" value="Genomic_DNA"/>
</dbReference>
<evidence type="ECO:0000256" key="9">
    <source>
        <dbReference type="ARBA" id="ARBA00022840"/>
    </source>
</evidence>
<evidence type="ECO:0000256" key="5">
    <source>
        <dbReference type="ARBA" id="ARBA00022600"/>
    </source>
</evidence>
<keyword evidence="17" id="KW-1185">Reference proteome</keyword>